<evidence type="ECO:0000313" key="1">
    <source>
        <dbReference type="EMBL" id="TRB03908.1"/>
    </source>
</evidence>
<evidence type="ECO:0000313" key="2">
    <source>
        <dbReference type="Proteomes" id="UP000317023"/>
    </source>
</evidence>
<accession>A0A546XT27</accession>
<dbReference type="Proteomes" id="UP000317023">
    <property type="component" value="Unassembled WGS sequence"/>
</dbReference>
<organism evidence="1 2">
    <name type="scientific">Agrobacterium tumefaciens</name>
    <dbReference type="NCBI Taxonomy" id="358"/>
    <lineage>
        <taxon>Bacteria</taxon>
        <taxon>Pseudomonadati</taxon>
        <taxon>Pseudomonadota</taxon>
        <taxon>Alphaproteobacteria</taxon>
        <taxon>Hyphomicrobiales</taxon>
        <taxon>Rhizobiaceae</taxon>
        <taxon>Rhizobium/Agrobacterium group</taxon>
        <taxon>Agrobacterium</taxon>
        <taxon>Agrobacterium tumefaciens complex</taxon>
    </lineage>
</organism>
<dbReference type="RefSeq" id="WP_065117888.1">
    <property type="nucleotide sequence ID" value="NZ_JAALYV010000012.1"/>
</dbReference>
<name>A0A546XT27_AGRTU</name>
<gene>
    <name evidence="1" type="ORF">EXN61_20540</name>
</gene>
<dbReference type="AlphaFoldDB" id="A0A546XT27"/>
<protein>
    <submittedName>
        <fullName evidence="1">Uncharacterized protein</fullName>
    </submittedName>
</protein>
<proteinExistence type="predicted"/>
<comment type="caution">
    <text evidence="1">The sequence shown here is derived from an EMBL/GenBank/DDBJ whole genome shotgun (WGS) entry which is preliminary data.</text>
</comment>
<reference evidence="1 2" key="1">
    <citation type="journal article" date="2019" name="Appl. Microbiol. Biotechnol.">
        <title>Differential efficiency of wild type rhizogenic strains for rol gene transformation of plants.</title>
        <authorList>
            <person name="Desmet S."/>
            <person name="De Keyser E."/>
            <person name="Van Vaerenbergh J."/>
            <person name="Baeyen S."/>
            <person name="Van Huylenbroeck J."/>
            <person name="Geelen D."/>
            <person name="Dhooghe E."/>
        </authorList>
    </citation>
    <scope>NUCLEOTIDE SEQUENCE [LARGE SCALE GENOMIC DNA]</scope>
    <source>
        <strain evidence="1 2">MAFF210266</strain>
    </source>
</reference>
<sequence length="132" mass="14675">MKTDWDVIRNMMNAALNACERIEASGYVETDRDATIDIGGQQVSVHDMLVSAWTYPESLRYQIIRERHEAGADLPYVPETARILLAMSQAAAELVNAGNIRPAEGKVRDMITWFDSHLAPGIETATAARRKS</sequence>
<dbReference type="EMBL" id="SGOE01000007">
    <property type="protein sequence ID" value="TRB03908.1"/>
    <property type="molecule type" value="Genomic_DNA"/>
</dbReference>